<keyword evidence="3" id="KW-1185">Reference proteome</keyword>
<sequence length="96" mass="10730">MSNGRRNADSLSAGSDVPYPSGSHMIDVPKFSNCDWQPKLAFQPWLAERLWTGLQTTKVINRIAFDSSSPCESNWIVKSLKTPICSNSYVQPNLEL</sequence>
<dbReference type="Proteomes" id="UP000059188">
    <property type="component" value="Unassembled WGS sequence"/>
</dbReference>
<dbReference type="AlphaFoldDB" id="A0A0B7FU30"/>
<name>A0A0B7FU30_THACB</name>
<gene>
    <name evidence="2" type="ORF">RSOLAG1IB_10048</name>
</gene>
<evidence type="ECO:0000313" key="2">
    <source>
        <dbReference type="EMBL" id="CEL61466.1"/>
    </source>
</evidence>
<protein>
    <submittedName>
        <fullName evidence="2">Uncharacterized protein</fullName>
    </submittedName>
</protein>
<evidence type="ECO:0000313" key="3">
    <source>
        <dbReference type="Proteomes" id="UP000059188"/>
    </source>
</evidence>
<feature type="compositionally biased region" description="Polar residues" evidence="1">
    <location>
        <begin position="1"/>
        <end position="13"/>
    </location>
</feature>
<dbReference type="EMBL" id="LN679156">
    <property type="protein sequence ID" value="CEL61466.1"/>
    <property type="molecule type" value="Genomic_DNA"/>
</dbReference>
<proteinExistence type="predicted"/>
<feature type="region of interest" description="Disordered" evidence="1">
    <location>
        <begin position="1"/>
        <end position="21"/>
    </location>
</feature>
<reference evidence="2 3" key="1">
    <citation type="submission" date="2014-11" db="EMBL/GenBank/DDBJ databases">
        <authorList>
            <person name="Wibberg Daniel"/>
        </authorList>
    </citation>
    <scope>NUCLEOTIDE SEQUENCE [LARGE SCALE GENOMIC DNA]</scope>
    <source>
        <strain evidence="2">Rhizoctonia solani AG1-IB 7/3/14</strain>
    </source>
</reference>
<accession>A0A0B7FU30</accession>
<evidence type="ECO:0000256" key="1">
    <source>
        <dbReference type="SAM" id="MobiDB-lite"/>
    </source>
</evidence>
<organism evidence="2 3">
    <name type="scientific">Thanatephorus cucumeris (strain AG1-IB / isolate 7/3/14)</name>
    <name type="common">Lettuce bottom rot fungus</name>
    <name type="synonym">Rhizoctonia solani</name>
    <dbReference type="NCBI Taxonomy" id="1108050"/>
    <lineage>
        <taxon>Eukaryota</taxon>
        <taxon>Fungi</taxon>
        <taxon>Dikarya</taxon>
        <taxon>Basidiomycota</taxon>
        <taxon>Agaricomycotina</taxon>
        <taxon>Agaricomycetes</taxon>
        <taxon>Cantharellales</taxon>
        <taxon>Ceratobasidiaceae</taxon>
        <taxon>Rhizoctonia</taxon>
        <taxon>Rhizoctonia solani AG-1</taxon>
    </lineage>
</organism>